<evidence type="ECO:0000256" key="1">
    <source>
        <dbReference type="ARBA" id="ARBA00008791"/>
    </source>
</evidence>
<dbReference type="Proteomes" id="UP000019140">
    <property type="component" value="Unassembled WGS sequence"/>
</dbReference>
<keyword evidence="4" id="KW-1185">Reference proteome</keyword>
<reference evidence="3 4" key="1">
    <citation type="journal article" date="2014" name="Nature">
        <title>An environmental bacterial taxon with a large and distinct metabolic repertoire.</title>
        <authorList>
            <person name="Wilson M.C."/>
            <person name="Mori T."/>
            <person name="Ruckert C."/>
            <person name="Uria A.R."/>
            <person name="Helf M.J."/>
            <person name="Takada K."/>
            <person name="Gernert C."/>
            <person name="Steffens U.A."/>
            <person name="Heycke N."/>
            <person name="Schmitt S."/>
            <person name="Rinke C."/>
            <person name="Helfrich E.J."/>
            <person name="Brachmann A.O."/>
            <person name="Gurgui C."/>
            <person name="Wakimoto T."/>
            <person name="Kracht M."/>
            <person name="Crusemann M."/>
            <person name="Hentschel U."/>
            <person name="Abe I."/>
            <person name="Matsunaga S."/>
            <person name="Kalinowski J."/>
            <person name="Takeyama H."/>
            <person name="Piel J."/>
        </authorList>
    </citation>
    <scope>NUCLEOTIDE SEQUENCE [LARGE SCALE GENOMIC DNA]</scope>
    <source>
        <strain evidence="4">TSY2</strain>
    </source>
</reference>
<dbReference type="PANTHER" id="PTHR46268:SF26">
    <property type="entry name" value="UNIVERSAL STRESS PROTEIN MJ0577"/>
    <property type="match status" value="1"/>
</dbReference>
<proteinExistence type="inferred from homology"/>
<protein>
    <recommendedName>
        <fullName evidence="2">UspA domain-containing protein</fullName>
    </recommendedName>
</protein>
<accession>W4M6E4</accession>
<name>W4M6E4_9BACT</name>
<evidence type="ECO:0000313" key="4">
    <source>
        <dbReference type="Proteomes" id="UP000019140"/>
    </source>
</evidence>
<feature type="non-terminal residue" evidence="3">
    <location>
        <position position="195"/>
    </location>
</feature>
<dbReference type="SUPFAM" id="SSF52402">
    <property type="entry name" value="Adenine nucleotide alpha hydrolases-like"/>
    <property type="match status" value="1"/>
</dbReference>
<dbReference type="PANTHER" id="PTHR46268">
    <property type="entry name" value="STRESS RESPONSE PROTEIN NHAX"/>
    <property type="match status" value="1"/>
</dbReference>
<comment type="similarity">
    <text evidence="1">Belongs to the universal stress protein A family.</text>
</comment>
<dbReference type="CDD" id="cd00293">
    <property type="entry name" value="USP-like"/>
    <property type="match status" value="1"/>
</dbReference>
<dbReference type="AlphaFoldDB" id="W4M6E4"/>
<comment type="caution">
    <text evidence="3">The sequence shown here is derived from an EMBL/GenBank/DDBJ whole genome shotgun (WGS) entry which is preliminary data.</text>
</comment>
<dbReference type="Gene3D" id="3.40.50.12370">
    <property type="match status" value="1"/>
</dbReference>
<dbReference type="EMBL" id="AZHX01001011">
    <property type="protein sequence ID" value="ETX05212.1"/>
    <property type="molecule type" value="Genomic_DNA"/>
</dbReference>
<evidence type="ECO:0000259" key="2">
    <source>
        <dbReference type="Pfam" id="PF00582"/>
    </source>
</evidence>
<dbReference type="InterPro" id="IPR006016">
    <property type="entry name" value="UspA"/>
</dbReference>
<gene>
    <name evidence="3" type="ORF">ETSY2_24285</name>
</gene>
<sequence>MQTPHEMPMLPLDRMFHPSDFSQASEVAFAHVLKLGLIAESELSIMHVASDASETSWLDFPGVRALLERWELLPEGSTRADVTDLGIDIKKVLAHGRNPADAVLQYLEERPTDLVVLATHQRDGLSRWMHRAVAEPIARRSKTMTLFIPYGVNGFVALDNGAVTLQRILIPIDKVPPPHDAIDVAADLTCALGVS</sequence>
<feature type="domain" description="UspA" evidence="2">
    <location>
        <begin position="18"/>
        <end position="148"/>
    </location>
</feature>
<organism evidence="3 4">
    <name type="scientific">Candidatus Entotheonella gemina</name>
    <dbReference type="NCBI Taxonomy" id="1429439"/>
    <lineage>
        <taxon>Bacteria</taxon>
        <taxon>Pseudomonadati</taxon>
        <taxon>Nitrospinota/Tectimicrobiota group</taxon>
        <taxon>Candidatus Tectimicrobiota</taxon>
        <taxon>Candidatus Entotheonellia</taxon>
        <taxon>Candidatus Entotheonellales</taxon>
        <taxon>Candidatus Entotheonellaceae</taxon>
        <taxon>Candidatus Entotheonella</taxon>
    </lineage>
</organism>
<dbReference type="Pfam" id="PF00582">
    <property type="entry name" value="Usp"/>
    <property type="match status" value="1"/>
</dbReference>
<dbReference type="HOGENOM" id="CLU_1398947_0_0_7"/>
<evidence type="ECO:0000313" key="3">
    <source>
        <dbReference type="EMBL" id="ETX05212.1"/>
    </source>
</evidence>